<keyword evidence="4" id="KW-0472">Membrane</keyword>
<dbReference type="InterPro" id="IPR036736">
    <property type="entry name" value="ACP-like_sf"/>
</dbReference>
<feature type="transmembrane region" description="Helical" evidence="4">
    <location>
        <begin position="1386"/>
        <end position="1414"/>
    </location>
</feature>
<evidence type="ECO:0000259" key="5">
    <source>
        <dbReference type="PROSITE" id="PS50075"/>
    </source>
</evidence>
<sequence length="1592" mass="175353">MDNRLRLQHLLQDICAQAPEDAIGHLLALLNKANGPWPFGDLIRSYQSLWKALPVAIRDGSDSKWNTTIDLLELRLKHFAPYMEDLLHYKSPRPALIDTEANQEISHAVLHEFVKHFDLGLACSASRKPRVMVILPNGPLLALAVLAVVNRYTLVPMARAVTAEQLKMDIKAVEADAVLILEEDAQKFRIESDIATFIVKPQDNLTFRVSRWKDAGSSTISPITRMRPNGPDDLAVILFTSGTSGTKKLVPITTFNLLASIIFTMDSLGLRDTSSCLNMMPLHHVGGMVRSLWAPVFAGGTTICCPTFDPSFFWDAVEKWRPTWYYATPTMHHMILAEAENCQESVHKSSIKFICNAGGGLPPTLAEQLRSTFGCVVLPSYGMTECAPIAAPPLDYDLTRVGASGLPAGPDLAILDISRPSRVPIGATGRICVRGLPVFNGYLTPTGIDRSAFDAAGWFDTGDLGRIDEAGYLYITGRSKEVINRGGEIISPLEVEDAIISASRDPSSVIFGRVTETMAFSTPHDVLQEVVGAVIVTPAGCKRPDLRQIHEALKDRLDQPKWPTILVYMDNVPKAHNKLRRIQLSRRLGLETLTDDTLPSDCHYEADCPPPDTPLDTLIDQRRCVIQPEVTKSHLSEISGISDVLIRTNPIDGYLQAVLFNDVPSQLLPREISTRLRILVDGYHVPGSIRIVDGPAPVNPGNTIDEAAVDAIIRSHAQSSTSPTEQRVCSLFADALRLTPDDVTPTTDFFLAGGDSLTAGRLVSRIRQEFSVRLASDVLFRHSTVSEVSIVVEEAMAQPKAEEKKSEDLPGCLETYRSTNPAILVLNLIPLGVFSPILQTLRWSMFVYILIQTFHWKIRESVIGRLFLILLSGVVSRQVMHLFSPLLGIAFKWLLIGRYRAGIYPMWGPYHSRWWLTQKVLQVCGKGIFGHFGFTRVLYYRALGASIGRNVRIHPHASLGEYDLIEIGDNVVLDDCSCRPFSAERNTSMLLQPIRIGAGCTVGLKAIIASGTDLPQGTCLGPNTSSWEMKDAQESNRELASAQIPQPHWIWYVLVVGPLSLLVSFVSRLPAIVAFFPVVMKYRQVENDMLRQQVLWFVSPPRIGYYALVVLAGAVVGPFAWFLAVYLVKLGLDLVCGRPRPGPHNLHSQRQMVRSAVLDSILPRGDISRLTRIIGTHYELVSIAVRMLGGRVGKRVYWPGTGIAMVQDYDLLEIGNDVVFGSRSTFVTCDGIGRDRIVIGDGAFVGDHVVALPGVTVGKRTTIGSGALLRRNGSYPDNTTWTGSKHGDAIQFPQNNSPRNQSQESLDKMDLKNEDNDTISPFGRAFYKGQASYYVLGIGPIVAYSSLAAATGAVYSASSILTGLLVVSRLVRMDHMMAGRHWWRPFIFYATFTAVVGVVTLMQAVIAMGVKIAAKWIILGRRQEGFYPWDRSSYCQRWQVLLTIERIFTGYSGRMNAMVLLTGTAYMVQYYRAIGAKIGADCALAASGEGDLLMTEPDLVTLGNRVTIDRASLVGHLNTRGDFELHPLQVGSRSVLRTKSRLLSGASVGDDACLLEHTLVLSGDHIDDGCTVQGWPAEPFMESRVGHSFHLP</sequence>
<proteinExistence type="predicted"/>
<dbReference type="GO" id="GO:0006631">
    <property type="term" value="P:fatty acid metabolic process"/>
    <property type="evidence" value="ECO:0007669"/>
    <property type="project" value="TreeGrafter"/>
</dbReference>
<dbReference type="InterPro" id="IPR045851">
    <property type="entry name" value="AMP-bd_C_sf"/>
</dbReference>
<dbReference type="InterPro" id="IPR009081">
    <property type="entry name" value="PP-bd_ACP"/>
</dbReference>
<dbReference type="Gene3D" id="2.160.10.10">
    <property type="entry name" value="Hexapeptide repeat proteins"/>
    <property type="match status" value="3"/>
</dbReference>
<keyword evidence="1" id="KW-0596">Phosphopantetheine</keyword>
<evidence type="ECO:0000256" key="3">
    <source>
        <dbReference type="SAM" id="MobiDB-lite"/>
    </source>
</evidence>
<accession>A0A059JEC4</accession>
<dbReference type="EMBL" id="AOKY01000162">
    <property type="protein sequence ID" value="KDB26038.1"/>
    <property type="molecule type" value="Genomic_DNA"/>
</dbReference>
<dbReference type="OrthoDB" id="3633556at2759"/>
<dbReference type="InterPro" id="IPR011004">
    <property type="entry name" value="Trimer_LpxA-like_sf"/>
</dbReference>
<dbReference type="SMART" id="SM00823">
    <property type="entry name" value="PKS_PP"/>
    <property type="match status" value="1"/>
</dbReference>
<dbReference type="PANTHER" id="PTHR43201:SF10">
    <property type="entry name" value="CARRIER DOMAIN-CONTAINING PROTEIN"/>
    <property type="match status" value="1"/>
</dbReference>
<keyword evidence="4" id="KW-0812">Transmembrane</keyword>
<dbReference type="SUPFAM" id="SSF47336">
    <property type="entry name" value="ACP-like"/>
    <property type="match status" value="1"/>
</dbReference>
<dbReference type="Gene3D" id="1.10.1200.10">
    <property type="entry name" value="ACP-like"/>
    <property type="match status" value="1"/>
</dbReference>
<dbReference type="Proteomes" id="UP000024533">
    <property type="component" value="Unassembled WGS sequence"/>
</dbReference>
<dbReference type="Pfam" id="PF00132">
    <property type="entry name" value="Hexapep"/>
    <property type="match status" value="1"/>
</dbReference>
<dbReference type="InterPro" id="IPR000873">
    <property type="entry name" value="AMP-dep_synth/lig_dom"/>
</dbReference>
<feature type="transmembrane region" description="Helical" evidence="4">
    <location>
        <begin position="1103"/>
        <end position="1128"/>
    </location>
</feature>
<name>A0A059JEC4_TRIIM</name>
<dbReference type="Gene3D" id="3.30.300.30">
    <property type="match status" value="1"/>
</dbReference>
<dbReference type="GO" id="GO:0031177">
    <property type="term" value="F:phosphopantetheine binding"/>
    <property type="evidence" value="ECO:0007669"/>
    <property type="project" value="InterPro"/>
</dbReference>
<comment type="caution">
    <text evidence="6">The sequence shown here is derived from an EMBL/GenBank/DDBJ whole genome shotgun (WGS) entry which is preliminary data.</text>
</comment>
<dbReference type="InterPro" id="IPR001451">
    <property type="entry name" value="Hexapep"/>
</dbReference>
<evidence type="ECO:0000256" key="2">
    <source>
        <dbReference type="ARBA" id="ARBA00022553"/>
    </source>
</evidence>
<dbReference type="PANTHER" id="PTHR43201">
    <property type="entry name" value="ACYL-COA SYNTHETASE"/>
    <property type="match status" value="1"/>
</dbReference>
<dbReference type="HOGENOM" id="CLU_003997_0_0_1"/>
<keyword evidence="2" id="KW-0597">Phosphoprotein</keyword>
<evidence type="ECO:0000256" key="1">
    <source>
        <dbReference type="ARBA" id="ARBA00022450"/>
    </source>
</evidence>
<dbReference type="Gene3D" id="3.40.50.12780">
    <property type="entry name" value="N-terminal domain of ligase-like"/>
    <property type="match status" value="1"/>
</dbReference>
<feature type="region of interest" description="Disordered" evidence="3">
    <location>
        <begin position="1284"/>
        <end position="1306"/>
    </location>
</feature>
<reference evidence="6 7" key="1">
    <citation type="submission" date="2014-02" db="EMBL/GenBank/DDBJ databases">
        <title>The Genome Sequence of Trichophyton interdigitale MR816.</title>
        <authorList>
            <consortium name="The Broad Institute Genomics Platform"/>
            <person name="Cuomo C.A."/>
            <person name="White T.C."/>
            <person name="Graser Y."/>
            <person name="Martinez-Rossi N."/>
            <person name="Heitman J."/>
            <person name="Young S.K."/>
            <person name="Zeng Q."/>
            <person name="Gargeya S."/>
            <person name="Abouelleil A."/>
            <person name="Alvarado L."/>
            <person name="Chapman S.B."/>
            <person name="Gainer-Dewar J."/>
            <person name="Goldberg J."/>
            <person name="Griggs A."/>
            <person name="Gujja S."/>
            <person name="Hansen M."/>
            <person name="Howarth C."/>
            <person name="Imamovic A."/>
            <person name="Larimer J."/>
            <person name="Martinez D."/>
            <person name="Murphy C."/>
            <person name="Pearson M.D."/>
            <person name="Persinoti G."/>
            <person name="Poon T."/>
            <person name="Priest M."/>
            <person name="Roberts A.D."/>
            <person name="Saif S."/>
            <person name="Shea T.D."/>
            <person name="Sykes S.N."/>
            <person name="Wortman J."/>
            <person name="Nusbaum C."/>
            <person name="Birren B."/>
        </authorList>
    </citation>
    <scope>NUCLEOTIDE SEQUENCE [LARGE SCALE GENOMIC DNA]</scope>
    <source>
        <strain evidence="6 7">MR816</strain>
    </source>
</reference>
<evidence type="ECO:0000313" key="7">
    <source>
        <dbReference type="Proteomes" id="UP000024533"/>
    </source>
</evidence>
<dbReference type="InterPro" id="IPR042099">
    <property type="entry name" value="ANL_N_sf"/>
</dbReference>
<dbReference type="PROSITE" id="PS50075">
    <property type="entry name" value="CARRIER"/>
    <property type="match status" value="1"/>
</dbReference>
<evidence type="ECO:0000256" key="4">
    <source>
        <dbReference type="SAM" id="Phobius"/>
    </source>
</evidence>
<feature type="transmembrane region" description="Helical" evidence="4">
    <location>
        <begin position="1049"/>
        <end position="1080"/>
    </location>
</feature>
<dbReference type="STRING" id="1215338.A0A059JEC4"/>
<dbReference type="Pfam" id="PF00550">
    <property type="entry name" value="PP-binding"/>
    <property type="match status" value="1"/>
</dbReference>
<protein>
    <recommendedName>
        <fullName evidence="5">Carrier domain-containing protein</fullName>
    </recommendedName>
</protein>
<dbReference type="SUPFAM" id="SSF51161">
    <property type="entry name" value="Trimeric LpxA-like enzymes"/>
    <property type="match status" value="3"/>
</dbReference>
<dbReference type="GO" id="GO:0031956">
    <property type="term" value="F:medium-chain fatty acid-CoA ligase activity"/>
    <property type="evidence" value="ECO:0007669"/>
    <property type="project" value="TreeGrafter"/>
</dbReference>
<feature type="transmembrane region" description="Helical" evidence="4">
    <location>
        <begin position="1333"/>
        <end position="1366"/>
    </location>
</feature>
<gene>
    <name evidence="6" type="ORF">H109_02136</name>
</gene>
<dbReference type="InterPro" id="IPR020806">
    <property type="entry name" value="PKS_PP-bd"/>
</dbReference>
<dbReference type="SUPFAM" id="SSF56801">
    <property type="entry name" value="Acetyl-CoA synthetase-like"/>
    <property type="match status" value="1"/>
</dbReference>
<evidence type="ECO:0000313" key="6">
    <source>
        <dbReference type="EMBL" id="KDB26038.1"/>
    </source>
</evidence>
<feature type="domain" description="Carrier" evidence="5">
    <location>
        <begin position="722"/>
        <end position="796"/>
    </location>
</feature>
<dbReference type="Pfam" id="PF00501">
    <property type="entry name" value="AMP-binding"/>
    <property type="match status" value="1"/>
</dbReference>
<keyword evidence="7" id="KW-1185">Reference proteome</keyword>
<organism evidence="6 7">
    <name type="scientific">Trichophyton interdigitale (strain MR816)</name>
    <dbReference type="NCBI Taxonomy" id="1215338"/>
    <lineage>
        <taxon>Eukaryota</taxon>
        <taxon>Fungi</taxon>
        <taxon>Dikarya</taxon>
        <taxon>Ascomycota</taxon>
        <taxon>Pezizomycotina</taxon>
        <taxon>Eurotiomycetes</taxon>
        <taxon>Eurotiomycetidae</taxon>
        <taxon>Onygenales</taxon>
        <taxon>Arthrodermataceae</taxon>
        <taxon>Trichophyton</taxon>
    </lineage>
</organism>
<dbReference type="OMA" id="HTRWWLT"/>
<keyword evidence="4" id="KW-1133">Transmembrane helix</keyword>
<feature type="compositionally biased region" description="Polar residues" evidence="3">
    <location>
        <begin position="1292"/>
        <end position="1304"/>
    </location>
</feature>